<dbReference type="EMBL" id="ML120275">
    <property type="protein sequence ID" value="RPA70549.1"/>
    <property type="molecule type" value="Genomic_DNA"/>
</dbReference>
<feature type="region of interest" description="Disordered" evidence="1">
    <location>
        <begin position="1"/>
        <end position="83"/>
    </location>
</feature>
<reference evidence="2 3" key="1">
    <citation type="journal article" date="2018" name="Nat. Ecol. Evol.">
        <title>Pezizomycetes genomes reveal the molecular basis of ectomycorrhizal truffle lifestyle.</title>
        <authorList>
            <person name="Murat C."/>
            <person name="Payen T."/>
            <person name="Noel B."/>
            <person name="Kuo A."/>
            <person name="Morin E."/>
            <person name="Chen J."/>
            <person name="Kohler A."/>
            <person name="Krizsan K."/>
            <person name="Balestrini R."/>
            <person name="Da Silva C."/>
            <person name="Montanini B."/>
            <person name="Hainaut M."/>
            <person name="Levati E."/>
            <person name="Barry K.W."/>
            <person name="Belfiori B."/>
            <person name="Cichocki N."/>
            <person name="Clum A."/>
            <person name="Dockter R.B."/>
            <person name="Fauchery L."/>
            <person name="Guy J."/>
            <person name="Iotti M."/>
            <person name="Le Tacon F."/>
            <person name="Lindquist E.A."/>
            <person name="Lipzen A."/>
            <person name="Malagnac F."/>
            <person name="Mello A."/>
            <person name="Molinier V."/>
            <person name="Miyauchi S."/>
            <person name="Poulain J."/>
            <person name="Riccioni C."/>
            <person name="Rubini A."/>
            <person name="Sitrit Y."/>
            <person name="Splivallo R."/>
            <person name="Traeger S."/>
            <person name="Wang M."/>
            <person name="Zifcakova L."/>
            <person name="Wipf D."/>
            <person name="Zambonelli A."/>
            <person name="Paolocci F."/>
            <person name="Nowrousian M."/>
            <person name="Ottonello S."/>
            <person name="Baldrian P."/>
            <person name="Spatafora J.W."/>
            <person name="Henrissat B."/>
            <person name="Nagy L.G."/>
            <person name="Aury J.M."/>
            <person name="Wincker P."/>
            <person name="Grigoriev I.V."/>
            <person name="Bonfante P."/>
            <person name="Martin F.M."/>
        </authorList>
    </citation>
    <scope>NUCLEOTIDE SEQUENCE [LARGE SCALE GENOMIC DNA]</scope>
    <source>
        <strain evidence="2 3">RN42</strain>
    </source>
</reference>
<dbReference type="Proteomes" id="UP000275078">
    <property type="component" value="Unassembled WGS sequence"/>
</dbReference>
<organism evidence="2 3">
    <name type="scientific">Ascobolus immersus RN42</name>
    <dbReference type="NCBI Taxonomy" id="1160509"/>
    <lineage>
        <taxon>Eukaryota</taxon>
        <taxon>Fungi</taxon>
        <taxon>Dikarya</taxon>
        <taxon>Ascomycota</taxon>
        <taxon>Pezizomycotina</taxon>
        <taxon>Pezizomycetes</taxon>
        <taxon>Pezizales</taxon>
        <taxon>Ascobolaceae</taxon>
        <taxon>Ascobolus</taxon>
    </lineage>
</organism>
<name>A0A3N4H6D4_ASCIM</name>
<feature type="non-terminal residue" evidence="2">
    <location>
        <position position="245"/>
    </location>
</feature>
<sequence length="245" mass="28063">MAPTGNKKSKVPVGSGKIKKTTKNKPQNTLGPQNPKKVTKKAVITAANQTVRDSKAKKKPADIPDEEEGRFGGGQGSRKYRLKRDSAPTTHWCKEYLTADLEGMDSNKRKRFTWNKHHGLWMKRYQIENNWWGGKAHPMNMTAMEHARRCLKEVGGCDQSTVNCDLLAEMMIDKFRNTAASLEKEGRLFKVAKYQDVKIFIPSKLFRNKQLGIYLGKFNKSETDILIQIIRYYQVEGRKSPDPRF</sequence>
<evidence type="ECO:0000313" key="2">
    <source>
        <dbReference type="EMBL" id="RPA70549.1"/>
    </source>
</evidence>
<gene>
    <name evidence="2" type="ORF">BJ508DRAFT_337083</name>
</gene>
<protein>
    <submittedName>
        <fullName evidence="2">Uncharacterized protein</fullName>
    </submittedName>
</protein>
<dbReference type="AlphaFoldDB" id="A0A3N4H6D4"/>
<evidence type="ECO:0000256" key="1">
    <source>
        <dbReference type="SAM" id="MobiDB-lite"/>
    </source>
</evidence>
<evidence type="ECO:0000313" key="3">
    <source>
        <dbReference type="Proteomes" id="UP000275078"/>
    </source>
</evidence>
<proteinExistence type="predicted"/>
<accession>A0A3N4H6D4</accession>
<keyword evidence="3" id="KW-1185">Reference proteome</keyword>